<sequence length="101" mass="11096">MTKLQTMFAGIALALFSQFAAAQSASSTPGVTVVPAEMAPPPGDPAYTDQSRANRTNDPYVKRRAEIREAKQQYRTEKSAAKEDYKASRKDANKELKNSMP</sequence>
<name>A0A8J3AXA5_9BURK</name>
<gene>
    <name evidence="3" type="ORF">GCM10011430_22190</name>
</gene>
<dbReference type="EMBL" id="BMDP01000003">
    <property type="protein sequence ID" value="GGI55045.1"/>
    <property type="molecule type" value="Genomic_DNA"/>
</dbReference>
<keyword evidence="4" id="KW-1185">Reference proteome</keyword>
<reference evidence="3" key="2">
    <citation type="submission" date="2020-09" db="EMBL/GenBank/DDBJ databases">
        <authorList>
            <person name="Sun Q."/>
            <person name="Sedlacek I."/>
        </authorList>
    </citation>
    <scope>NUCLEOTIDE SEQUENCE</scope>
    <source>
        <strain evidence="3">CCM 7664</strain>
    </source>
</reference>
<reference evidence="3" key="1">
    <citation type="journal article" date="2014" name="Int. J. Syst. Evol. Microbiol.">
        <title>Complete genome sequence of Corynebacterium casei LMG S-19264T (=DSM 44701T), isolated from a smear-ripened cheese.</title>
        <authorList>
            <consortium name="US DOE Joint Genome Institute (JGI-PGF)"/>
            <person name="Walter F."/>
            <person name="Albersmeier A."/>
            <person name="Kalinowski J."/>
            <person name="Ruckert C."/>
        </authorList>
    </citation>
    <scope>NUCLEOTIDE SEQUENCE</scope>
    <source>
        <strain evidence="3">CCM 7664</strain>
    </source>
</reference>
<feature type="chain" id="PRO_5035175498" evidence="2">
    <location>
        <begin position="23"/>
        <end position="101"/>
    </location>
</feature>
<proteinExistence type="predicted"/>
<feature type="compositionally biased region" description="Polar residues" evidence="1">
    <location>
        <begin position="48"/>
        <end position="57"/>
    </location>
</feature>
<feature type="region of interest" description="Disordered" evidence="1">
    <location>
        <begin position="26"/>
        <end position="101"/>
    </location>
</feature>
<dbReference type="RefSeq" id="WP_188421721.1">
    <property type="nucleotide sequence ID" value="NZ_BMDP01000003.1"/>
</dbReference>
<dbReference type="Proteomes" id="UP000627205">
    <property type="component" value="Unassembled WGS sequence"/>
</dbReference>
<keyword evidence="2" id="KW-0732">Signal</keyword>
<protein>
    <submittedName>
        <fullName evidence="3">Uncharacterized protein</fullName>
    </submittedName>
</protein>
<evidence type="ECO:0000313" key="4">
    <source>
        <dbReference type="Proteomes" id="UP000627205"/>
    </source>
</evidence>
<organism evidence="3 4">
    <name type="scientific">Oxalicibacterium solurbis</name>
    <dbReference type="NCBI Taxonomy" id="69280"/>
    <lineage>
        <taxon>Bacteria</taxon>
        <taxon>Pseudomonadati</taxon>
        <taxon>Pseudomonadota</taxon>
        <taxon>Betaproteobacteria</taxon>
        <taxon>Burkholderiales</taxon>
        <taxon>Oxalobacteraceae</taxon>
        <taxon>Oxalicibacterium</taxon>
    </lineage>
</organism>
<evidence type="ECO:0000256" key="1">
    <source>
        <dbReference type="SAM" id="MobiDB-lite"/>
    </source>
</evidence>
<evidence type="ECO:0000256" key="2">
    <source>
        <dbReference type="SAM" id="SignalP"/>
    </source>
</evidence>
<evidence type="ECO:0000313" key="3">
    <source>
        <dbReference type="EMBL" id="GGI55045.1"/>
    </source>
</evidence>
<comment type="caution">
    <text evidence="3">The sequence shown here is derived from an EMBL/GenBank/DDBJ whole genome shotgun (WGS) entry which is preliminary data.</text>
</comment>
<accession>A0A8J3AXA5</accession>
<feature type="compositionally biased region" description="Basic and acidic residues" evidence="1">
    <location>
        <begin position="60"/>
        <end position="101"/>
    </location>
</feature>
<dbReference type="AlphaFoldDB" id="A0A8J3AXA5"/>
<feature type="signal peptide" evidence="2">
    <location>
        <begin position="1"/>
        <end position="22"/>
    </location>
</feature>